<sequence length="41" mass="4885">KWTVRQMGLFLDVSHVYLIQMEKGRKPLNSRALQLINEKNE</sequence>
<accession>X1PPC7</accession>
<feature type="non-terminal residue" evidence="1">
    <location>
        <position position="1"/>
    </location>
</feature>
<proteinExistence type="predicted"/>
<protein>
    <recommendedName>
        <fullName evidence="2">HTH cro/C1-type domain-containing protein</fullName>
    </recommendedName>
</protein>
<evidence type="ECO:0000313" key="1">
    <source>
        <dbReference type="EMBL" id="GAI40895.1"/>
    </source>
</evidence>
<reference evidence="1" key="1">
    <citation type="journal article" date="2014" name="Front. Microbiol.">
        <title>High frequency of phylogenetically diverse reductive dehalogenase-homologous genes in deep subseafloor sedimentary metagenomes.</title>
        <authorList>
            <person name="Kawai M."/>
            <person name="Futagami T."/>
            <person name="Toyoda A."/>
            <person name="Takaki Y."/>
            <person name="Nishi S."/>
            <person name="Hori S."/>
            <person name="Arai W."/>
            <person name="Tsubouchi T."/>
            <person name="Morono Y."/>
            <person name="Uchiyama I."/>
            <person name="Ito T."/>
            <person name="Fujiyama A."/>
            <person name="Inagaki F."/>
            <person name="Takami H."/>
        </authorList>
    </citation>
    <scope>NUCLEOTIDE SEQUENCE</scope>
    <source>
        <strain evidence="1">Expedition CK06-06</strain>
    </source>
</reference>
<organism evidence="1">
    <name type="scientific">marine sediment metagenome</name>
    <dbReference type="NCBI Taxonomy" id="412755"/>
    <lineage>
        <taxon>unclassified sequences</taxon>
        <taxon>metagenomes</taxon>
        <taxon>ecological metagenomes</taxon>
    </lineage>
</organism>
<name>X1PPC7_9ZZZZ</name>
<comment type="caution">
    <text evidence="1">The sequence shown here is derived from an EMBL/GenBank/DDBJ whole genome shotgun (WGS) entry which is preliminary data.</text>
</comment>
<dbReference type="AlphaFoldDB" id="X1PPC7"/>
<evidence type="ECO:0008006" key="2">
    <source>
        <dbReference type="Google" id="ProtNLM"/>
    </source>
</evidence>
<dbReference type="EMBL" id="BARV01023799">
    <property type="protein sequence ID" value="GAI40895.1"/>
    <property type="molecule type" value="Genomic_DNA"/>
</dbReference>
<gene>
    <name evidence="1" type="ORF">S06H3_38972</name>
</gene>